<name>A0A0F9CCG4_9ZZZZ</name>
<organism evidence="1">
    <name type="scientific">marine sediment metagenome</name>
    <dbReference type="NCBI Taxonomy" id="412755"/>
    <lineage>
        <taxon>unclassified sequences</taxon>
        <taxon>metagenomes</taxon>
        <taxon>ecological metagenomes</taxon>
    </lineage>
</organism>
<reference evidence="1" key="1">
    <citation type="journal article" date="2015" name="Nature">
        <title>Complex archaea that bridge the gap between prokaryotes and eukaryotes.</title>
        <authorList>
            <person name="Spang A."/>
            <person name="Saw J.H."/>
            <person name="Jorgensen S.L."/>
            <person name="Zaremba-Niedzwiedzka K."/>
            <person name="Martijn J."/>
            <person name="Lind A.E."/>
            <person name="van Eijk R."/>
            <person name="Schleper C."/>
            <person name="Guy L."/>
            <person name="Ettema T.J."/>
        </authorList>
    </citation>
    <scope>NUCLEOTIDE SEQUENCE</scope>
</reference>
<accession>A0A0F9CCG4</accession>
<proteinExistence type="predicted"/>
<gene>
    <name evidence="1" type="ORF">LCGC14_2683230</name>
</gene>
<comment type="caution">
    <text evidence="1">The sequence shown here is derived from an EMBL/GenBank/DDBJ whole genome shotgun (WGS) entry which is preliminary data.</text>
</comment>
<evidence type="ECO:0000313" key="1">
    <source>
        <dbReference type="EMBL" id="KKK94401.1"/>
    </source>
</evidence>
<protein>
    <submittedName>
        <fullName evidence="1">Uncharacterized protein</fullName>
    </submittedName>
</protein>
<dbReference type="AlphaFoldDB" id="A0A0F9CCG4"/>
<sequence>MTLGIYNFTAEALGEATGVLLKWDTSGSIGNCKVTIQYSIDGTPHQVPNTPPYVVRDLVQPQGASNALWHPNTTHVNHYYSAWIYYEDSNKWYGPFNPTPTPTPPAVSGSTEPFVSGSLSFSKLDTNTKLSTRQDIIVDVLVWLPEGQDERAPSIEAALQAVAPAHTKLNVLYERYYIAQTTTAHFSVADFDPVVHEVRNGMIVNKTPTIDSSYGGNANILGGS</sequence>
<dbReference type="EMBL" id="LAZR01047362">
    <property type="protein sequence ID" value="KKK94401.1"/>
    <property type="molecule type" value="Genomic_DNA"/>
</dbReference>